<protein>
    <recommendedName>
        <fullName evidence="1">Carboxymuconolactone decarboxylase-like domain-containing protein</fullName>
    </recommendedName>
</protein>
<reference evidence="2" key="1">
    <citation type="journal article" date="2018" name="J. Ind. Microbiol. Biotechnol.">
        <title>Genome mining reveals uncommon alkylpyrones as type III PKS products from myxobacteria.</title>
        <authorList>
            <person name="Hug J.J."/>
            <person name="Panter F."/>
            <person name="Krug D."/>
            <person name="Muller R."/>
        </authorList>
    </citation>
    <scope>NUCLEOTIDE SEQUENCE</scope>
    <source>
        <strain evidence="2">So ce1128</strain>
    </source>
</reference>
<evidence type="ECO:0000313" key="2">
    <source>
        <dbReference type="EMBL" id="AYM54286.1"/>
    </source>
</evidence>
<proteinExistence type="predicted"/>
<dbReference type="Gene3D" id="1.20.1290.10">
    <property type="entry name" value="AhpD-like"/>
    <property type="match status" value="1"/>
</dbReference>
<accession>A0A3S5GYA3</accession>
<sequence length="213" mass="23422">MRRVCAFESVLWNGNGDGDTLVSMARLPYVNLDELPEELRIRLTRLPPLNLFGMLAHTPNALQVLALTSANMCEAEIDQRLRELAILRVAHLSGSRYEWVQHAALARSVGVSAAQVEAVPRGADADVFSEVERLVLRFTDEMTENVKVSESTFQALAGHLNPRCLMELALAVGMYGMLARILETFEVELEPTAGTYTFDSMRQAGASLLEGSG</sequence>
<dbReference type="InterPro" id="IPR029032">
    <property type="entry name" value="AhpD-like"/>
</dbReference>
<dbReference type="SUPFAM" id="SSF69118">
    <property type="entry name" value="AhpD-like"/>
    <property type="match status" value="1"/>
</dbReference>
<dbReference type="AlphaFoldDB" id="A0A3S5GYA3"/>
<dbReference type="Pfam" id="PF02627">
    <property type="entry name" value="CMD"/>
    <property type="match status" value="1"/>
</dbReference>
<name>A0A3S5GYA3_SORCE</name>
<evidence type="ECO:0000259" key="1">
    <source>
        <dbReference type="Pfam" id="PF02627"/>
    </source>
</evidence>
<dbReference type="EMBL" id="MH908920">
    <property type="protein sequence ID" value="AYM54286.1"/>
    <property type="molecule type" value="Genomic_DNA"/>
</dbReference>
<feature type="domain" description="Carboxymuconolactone decarboxylase-like" evidence="1">
    <location>
        <begin position="74"/>
        <end position="141"/>
    </location>
</feature>
<dbReference type="PANTHER" id="PTHR34846:SF11">
    <property type="entry name" value="4-CARBOXYMUCONOLACTONE DECARBOXYLASE FAMILY PROTEIN (AFU_ORTHOLOGUE AFUA_6G11590)"/>
    <property type="match status" value="1"/>
</dbReference>
<dbReference type="GO" id="GO:0051920">
    <property type="term" value="F:peroxiredoxin activity"/>
    <property type="evidence" value="ECO:0007669"/>
    <property type="project" value="InterPro"/>
</dbReference>
<dbReference type="PANTHER" id="PTHR34846">
    <property type="entry name" value="4-CARBOXYMUCONOLACTONE DECARBOXYLASE FAMILY PROTEIN (AFU_ORTHOLOGUE AFUA_6G11590)"/>
    <property type="match status" value="1"/>
</dbReference>
<dbReference type="InterPro" id="IPR003779">
    <property type="entry name" value="CMD-like"/>
</dbReference>
<organism evidence="2">
    <name type="scientific">Sorangium cellulosum</name>
    <name type="common">Polyangium cellulosum</name>
    <dbReference type="NCBI Taxonomy" id="56"/>
    <lineage>
        <taxon>Bacteria</taxon>
        <taxon>Pseudomonadati</taxon>
        <taxon>Myxococcota</taxon>
        <taxon>Polyangia</taxon>
        <taxon>Polyangiales</taxon>
        <taxon>Polyangiaceae</taxon>
        <taxon>Sorangium</taxon>
    </lineage>
</organism>